<dbReference type="AlphaFoldDB" id="A0A267FUU4"/>
<dbReference type="Gene3D" id="1.10.150.20">
    <property type="entry name" value="5' to 3' exonuclease, C-terminal subdomain"/>
    <property type="match status" value="1"/>
</dbReference>
<dbReference type="CDD" id="cd09867">
    <property type="entry name" value="PIN_FEN1"/>
    <property type="match status" value="1"/>
</dbReference>
<dbReference type="InterPro" id="IPR036279">
    <property type="entry name" value="5-3_exonuclease_C_sf"/>
</dbReference>
<gene>
    <name evidence="20" type="ORF">BOX15_Mlig004594g1</name>
    <name evidence="21" type="ORF">BOX15_Mlig027892g1</name>
</gene>
<keyword evidence="3 15" id="KW-0235">DNA replication</keyword>
<evidence type="ECO:0000259" key="17">
    <source>
        <dbReference type="SMART" id="SM00475"/>
    </source>
</evidence>
<dbReference type="GO" id="GO:0005730">
    <property type="term" value="C:nucleolus"/>
    <property type="evidence" value="ECO:0007669"/>
    <property type="project" value="UniProtKB-SubCell"/>
</dbReference>
<dbReference type="SUPFAM" id="SSF47807">
    <property type="entry name" value="5' to 3' exonuclease, C-terminal subdomain"/>
    <property type="match status" value="1"/>
</dbReference>
<feature type="domain" description="XPG-I" evidence="18">
    <location>
        <begin position="174"/>
        <end position="246"/>
    </location>
</feature>
<dbReference type="PANTHER" id="PTHR11081:SF9">
    <property type="entry name" value="FLAP ENDONUCLEASE 1"/>
    <property type="match status" value="1"/>
</dbReference>
<comment type="subcellular location">
    <subcellularLocation>
        <location evidence="1 15">Mitochondrion</location>
    </subcellularLocation>
    <subcellularLocation>
        <location evidence="15">Nucleus</location>
        <location evidence="15">Nucleolus</location>
    </subcellularLocation>
    <subcellularLocation>
        <location evidence="15">Nucleus</location>
        <location evidence="15">Nucleoplasm</location>
    </subcellularLocation>
    <text evidence="15">Resides mostly in the nucleoli and relocalizes to the nucleoplasm upon DNA damage.</text>
</comment>
<dbReference type="Pfam" id="PF00867">
    <property type="entry name" value="XPG_I"/>
    <property type="match status" value="1"/>
</dbReference>
<reference evidence="20 22" key="1">
    <citation type="submission" date="2017-06" db="EMBL/GenBank/DDBJ databases">
        <title>A platform for efficient transgenesis in Macrostomum lignano, a flatworm model organism for stem cell research.</title>
        <authorList>
            <person name="Berezikov E."/>
        </authorList>
    </citation>
    <scope>NUCLEOTIDE SEQUENCE [LARGE SCALE GENOMIC DNA]</scope>
    <source>
        <strain evidence="20">DV1</strain>
        <tissue evidence="20">Whole organism</tissue>
    </source>
</reference>
<keyword evidence="6 15" id="KW-0255">Endonuclease</keyword>
<feature type="region of interest" description="Disordered" evidence="16">
    <location>
        <begin position="375"/>
        <end position="416"/>
    </location>
</feature>
<dbReference type="FunFam" id="1.10.150.20:FF:000009">
    <property type="entry name" value="Flap endonuclease 1"/>
    <property type="match status" value="1"/>
</dbReference>
<evidence type="ECO:0000256" key="10">
    <source>
        <dbReference type="ARBA" id="ARBA00022842"/>
    </source>
</evidence>
<comment type="similarity">
    <text evidence="14 15">Belongs to the XPG/RAD2 endonuclease family. FEN1 subfamily.</text>
</comment>
<dbReference type="InterPro" id="IPR008918">
    <property type="entry name" value="HhH2"/>
</dbReference>
<dbReference type="HAMAP" id="MF_00614">
    <property type="entry name" value="Fen"/>
    <property type="match status" value="1"/>
</dbReference>
<evidence type="ECO:0000256" key="13">
    <source>
        <dbReference type="ARBA" id="ARBA00023242"/>
    </source>
</evidence>
<dbReference type="FunFam" id="3.40.50.1010:FF:000003">
    <property type="entry name" value="Flap endonuclease 1"/>
    <property type="match status" value="1"/>
</dbReference>
<evidence type="ECO:0000256" key="3">
    <source>
        <dbReference type="ARBA" id="ARBA00022705"/>
    </source>
</evidence>
<accession>A0A267FUU4</accession>
<evidence type="ECO:0000256" key="5">
    <source>
        <dbReference type="ARBA" id="ARBA00022723"/>
    </source>
</evidence>
<evidence type="ECO:0000256" key="16">
    <source>
        <dbReference type="SAM" id="MobiDB-lite"/>
    </source>
</evidence>
<evidence type="ECO:0000256" key="11">
    <source>
        <dbReference type="ARBA" id="ARBA00023128"/>
    </source>
</evidence>
<keyword evidence="10 15" id="KW-0460">Magnesium</keyword>
<evidence type="ECO:0000256" key="15">
    <source>
        <dbReference type="HAMAP-Rule" id="MF_03140"/>
    </source>
</evidence>
<evidence type="ECO:0000256" key="6">
    <source>
        <dbReference type="ARBA" id="ARBA00022759"/>
    </source>
</evidence>
<keyword evidence="2 15" id="KW-0597">Phosphoprotein</keyword>
<dbReference type="InterPro" id="IPR019974">
    <property type="entry name" value="XPG_CS"/>
</dbReference>
<dbReference type="EMBL" id="NIVC01000690">
    <property type="protein sequence ID" value="PAA78439.1"/>
    <property type="molecule type" value="Genomic_DNA"/>
</dbReference>
<dbReference type="CDD" id="cd09907">
    <property type="entry name" value="H3TH_FEN1-Euk"/>
    <property type="match status" value="1"/>
</dbReference>
<proteinExistence type="inferred from homology"/>
<feature type="region of interest" description="Disordered" evidence="16">
    <location>
        <begin position="122"/>
        <end position="147"/>
    </location>
</feature>
<evidence type="ECO:0000313" key="20">
    <source>
        <dbReference type="EMBL" id="PAA77590.1"/>
    </source>
</evidence>
<dbReference type="GO" id="GO:0006284">
    <property type="term" value="P:base-excision repair"/>
    <property type="evidence" value="ECO:0007669"/>
    <property type="project" value="UniProtKB-UniRule"/>
</dbReference>
<dbReference type="Proteomes" id="UP000215902">
    <property type="component" value="Unassembled WGS sequence"/>
</dbReference>
<feature type="domain" description="5'-3' exonuclease" evidence="17">
    <location>
        <begin position="57"/>
        <end position="327"/>
    </location>
</feature>
<dbReference type="SMART" id="SM00475">
    <property type="entry name" value="53EXOc"/>
    <property type="match status" value="1"/>
</dbReference>
<organism evidence="20 22">
    <name type="scientific">Macrostomum lignano</name>
    <dbReference type="NCBI Taxonomy" id="282301"/>
    <lineage>
        <taxon>Eukaryota</taxon>
        <taxon>Metazoa</taxon>
        <taxon>Spiralia</taxon>
        <taxon>Lophotrochozoa</taxon>
        <taxon>Platyhelminthes</taxon>
        <taxon>Rhabditophora</taxon>
        <taxon>Macrostomorpha</taxon>
        <taxon>Macrostomida</taxon>
        <taxon>Macrostomidae</taxon>
        <taxon>Macrostomum</taxon>
    </lineage>
</organism>
<evidence type="ECO:0000256" key="2">
    <source>
        <dbReference type="ARBA" id="ARBA00022553"/>
    </source>
</evidence>
<feature type="domain" description="XPG N-terminal" evidence="19">
    <location>
        <begin position="29"/>
        <end position="135"/>
    </location>
</feature>
<keyword evidence="12 15" id="KW-0234">DNA repair</keyword>
<feature type="compositionally biased region" description="Basic residues" evidence="16">
    <location>
        <begin position="401"/>
        <end position="416"/>
    </location>
</feature>
<protein>
    <recommendedName>
        <fullName evidence="15">Flap endonuclease 1</fullName>
        <shortName evidence="15">FEN-1</shortName>
        <ecNumber evidence="15">3.1.-.-</ecNumber>
    </recommendedName>
    <alternativeName>
        <fullName evidence="15">Flap structure-specific endonuclease 1</fullName>
    </alternativeName>
</protein>
<keyword evidence="7 15" id="KW-0227">DNA damage</keyword>
<evidence type="ECO:0000259" key="19">
    <source>
        <dbReference type="SMART" id="SM00485"/>
    </source>
</evidence>
<keyword evidence="9 15" id="KW-0269">Exonuclease</keyword>
<dbReference type="InterPro" id="IPR002421">
    <property type="entry name" value="5-3_exonuclease"/>
</dbReference>
<dbReference type="EMBL" id="NIVC01000734">
    <property type="protein sequence ID" value="PAA77590.1"/>
    <property type="molecule type" value="Genomic_DNA"/>
</dbReference>
<evidence type="ECO:0000256" key="4">
    <source>
        <dbReference type="ARBA" id="ARBA00022722"/>
    </source>
</evidence>
<dbReference type="InterPro" id="IPR006085">
    <property type="entry name" value="XPG_DNA_repair_N"/>
</dbReference>
<dbReference type="STRING" id="282301.A0A267FUU4"/>
<evidence type="ECO:0000256" key="9">
    <source>
        <dbReference type="ARBA" id="ARBA00022839"/>
    </source>
</evidence>
<dbReference type="PRINTS" id="PR00853">
    <property type="entry name" value="XPGRADSUPER"/>
</dbReference>
<evidence type="ECO:0000313" key="21">
    <source>
        <dbReference type="EMBL" id="PAA78439.1"/>
    </source>
</evidence>
<name>A0A267FUU4_9PLAT</name>
<dbReference type="SMART" id="SM00279">
    <property type="entry name" value="HhH2"/>
    <property type="match status" value="1"/>
</dbReference>
<dbReference type="GO" id="GO:0005739">
    <property type="term" value="C:mitochondrion"/>
    <property type="evidence" value="ECO:0007669"/>
    <property type="project" value="UniProtKB-SubCell"/>
</dbReference>
<dbReference type="InterPro" id="IPR006086">
    <property type="entry name" value="XPG-I_dom"/>
</dbReference>
<dbReference type="SUPFAM" id="SSF88723">
    <property type="entry name" value="PIN domain-like"/>
    <property type="match status" value="1"/>
</dbReference>
<comment type="cofactor">
    <cofactor evidence="15">
        <name>Mg(2+)</name>
        <dbReference type="ChEBI" id="CHEBI:18420"/>
    </cofactor>
    <text evidence="15">Binds 2 magnesium ions per subunit. They probably participate in the reaction catalyzed by the enzyme. May bind an additional third magnesium ion after substrate binding.</text>
</comment>
<dbReference type="Pfam" id="PF00752">
    <property type="entry name" value="XPG_N"/>
    <property type="match status" value="1"/>
</dbReference>
<keyword evidence="4 15" id="KW-0540">Nuclease</keyword>
<dbReference type="SMART" id="SM00484">
    <property type="entry name" value="XPGI"/>
    <property type="match status" value="1"/>
</dbReference>
<evidence type="ECO:0000256" key="1">
    <source>
        <dbReference type="ARBA" id="ARBA00004173"/>
    </source>
</evidence>
<dbReference type="GO" id="GO:0043137">
    <property type="term" value="P:DNA replication, removal of RNA primer"/>
    <property type="evidence" value="ECO:0007669"/>
    <property type="project" value="UniProtKB-UniRule"/>
</dbReference>
<dbReference type="GO" id="GO:0000287">
    <property type="term" value="F:magnesium ion binding"/>
    <property type="evidence" value="ECO:0007669"/>
    <property type="project" value="UniProtKB-UniRule"/>
</dbReference>
<dbReference type="OrthoDB" id="1937206at2759"/>
<sequence length="416" mass="46529">MNRAFAIICLFRTTHSQAFRNLSTSKCTMGIKQLSKVLCDSAPSCVKEGDLKNYFGRKVAIDASMCLYQFLTAVRQDGGNLTNADGETTSHLLGMFYRTMRMIDNGLKPVYIFDGAPPQMKSGELAKRQEKRDEAEKALERAQEVEDAEEAERMSKRLVKVTKQHAAECQRLLTLMGVPWLQAPSEAEAQCAELVRSGRVFAVGTEDMDALTFGAPVLLRRLTFSEAKKMPIQEFRLDKALQEMSMTQEQFVDLCILLGCDYCDSVRGVGPKKALEFLRKYGDIDNVLKHLDKDKYQVPENWQYQEARRLFAKPDVTPGDTVELKWSEPDEAGLIKFLVEENGFNEERVRSGAKRLLKAKQTTVQGRIDSFFSVLQPPAGQQSASGGQKRKSLAEAGKGPAAKKKAAGNSSFKKRK</sequence>
<dbReference type="PANTHER" id="PTHR11081">
    <property type="entry name" value="FLAP ENDONUCLEASE FAMILY MEMBER"/>
    <property type="match status" value="1"/>
</dbReference>
<dbReference type="GO" id="GO:0030145">
    <property type="term" value="F:manganese ion binding"/>
    <property type="evidence" value="ECO:0007669"/>
    <property type="project" value="TreeGrafter"/>
</dbReference>
<dbReference type="PROSITE" id="PS00841">
    <property type="entry name" value="XPG_1"/>
    <property type="match status" value="1"/>
</dbReference>
<dbReference type="EC" id="3.1.-.-" evidence="15"/>
<comment type="caution">
    <text evidence="20">The sequence shown here is derived from an EMBL/GenBank/DDBJ whole genome shotgun (WGS) entry which is preliminary data.</text>
</comment>
<keyword evidence="5 15" id="KW-0479">Metal-binding</keyword>
<evidence type="ECO:0000259" key="18">
    <source>
        <dbReference type="SMART" id="SM00484"/>
    </source>
</evidence>
<keyword evidence="11 15" id="KW-0496">Mitochondrion</keyword>
<dbReference type="GO" id="GO:0017108">
    <property type="term" value="F:5'-flap endonuclease activity"/>
    <property type="evidence" value="ECO:0007669"/>
    <property type="project" value="UniProtKB-UniRule"/>
</dbReference>
<evidence type="ECO:0000256" key="7">
    <source>
        <dbReference type="ARBA" id="ARBA00022763"/>
    </source>
</evidence>
<dbReference type="InterPro" id="IPR029060">
    <property type="entry name" value="PIN-like_dom_sf"/>
</dbReference>
<evidence type="ECO:0000256" key="8">
    <source>
        <dbReference type="ARBA" id="ARBA00022801"/>
    </source>
</evidence>
<dbReference type="GO" id="GO:0004523">
    <property type="term" value="F:RNA-DNA hybrid ribonuclease activity"/>
    <property type="evidence" value="ECO:0007669"/>
    <property type="project" value="TreeGrafter"/>
</dbReference>
<dbReference type="GO" id="GO:0008409">
    <property type="term" value="F:5'-3' exonuclease activity"/>
    <property type="evidence" value="ECO:0007669"/>
    <property type="project" value="UniProtKB-UniRule"/>
</dbReference>
<keyword evidence="8 15" id="KW-0378">Hydrolase</keyword>
<evidence type="ECO:0000256" key="14">
    <source>
        <dbReference type="ARBA" id="ARBA00034726"/>
    </source>
</evidence>
<feature type="compositionally biased region" description="Basic and acidic residues" evidence="16">
    <location>
        <begin position="124"/>
        <end position="144"/>
    </location>
</feature>
<dbReference type="InterPro" id="IPR023426">
    <property type="entry name" value="Flap_endonuc"/>
</dbReference>
<dbReference type="Gene3D" id="3.40.50.1010">
    <property type="entry name" value="5'-nuclease"/>
    <property type="match status" value="1"/>
</dbReference>
<evidence type="ECO:0000256" key="12">
    <source>
        <dbReference type="ARBA" id="ARBA00023204"/>
    </source>
</evidence>
<keyword evidence="22" id="KW-1185">Reference proteome</keyword>
<dbReference type="InterPro" id="IPR006084">
    <property type="entry name" value="XPG/Rad2"/>
</dbReference>
<dbReference type="GO" id="GO:0005654">
    <property type="term" value="C:nucleoplasm"/>
    <property type="evidence" value="ECO:0007669"/>
    <property type="project" value="UniProtKB-SubCell"/>
</dbReference>
<dbReference type="GO" id="GO:0003677">
    <property type="term" value="F:DNA binding"/>
    <property type="evidence" value="ECO:0007669"/>
    <property type="project" value="UniProtKB-UniRule"/>
</dbReference>
<keyword evidence="13 15" id="KW-0539">Nucleus</keyword>
<dbReference type="SMART" id="SM00485">
    <property type="entry name" value="XPGN"/>
    <property type="match status" value="1"/>
</dbReference>
<evidence type="ECO:0000313" key="22">
    <source>
        <dbReference type="Proteomes" id="UP000215902"/>
    </source>
</evidence>
<comment type="function">
    <text evidence="15">Structure-specific nuclease with 5'-flap endonuclease and 5'-3' exonuclease activities involved in DNA replication and repair. During DNA replication, cleaves the 5'-overhanging flap structure that is generated by displacement synthesis when DNA polymerase encounters the 5'-end of a downstream Okazaki fragment. It enters the flap from the 5'-end and then tracks to cleave the flap base, leaving a nick for ligation. Also involved in the long patch base excision repair (LP-BER) pathway, by cleaving within the apurinic/apyrimidinic (AP) site-terminated flap. Acts as a genome stabilization factor that prevents flaps from equilibrating into structures that lead to duplications and deletions. Also possesses 5'-3' exonuclease activity on nicked or gapped double-stranded DNA, and exhibits RNase H activity. Also involved in replication and repair of rDNA and in repairing mitochondrial DNA.</text>
</comment>